<accession>A0A9X4XHG7</accession>
<dbReference type="InterPro" id="IPR044909">
    <property type="entry name" value="TM_1086_sf"/>
</dbReference>
<dbReference type="EMBL" id="WMQE01000044">
    <property type="protein sequence ID" value="MTK22592.1"/>
    <property type="molecule type" value="Genomic_DNA"/>
</dbReference>
<evidence type="ECO:0000259" key="2">
    <source>
        <dbReference type="Pfam" id="PF20999"/>
    </source>
</evidence>
<dbReference type="InterPro" id="IPR048399">
    <property type="entry name" value="DUF4438_C"/>
</dbReference>
<proteinExistence type="predicted"/>
<feature type="domain" description="DUF4438" evidence="1">
    <location>
        <begin position="26"/>
        <end position="158"/>
    </location>
</feature>
<dbReference type="Gene3D" id="4.10.1180.10">
    <property type="entry name" value="tm1086 domain"/>
    <property type="match status" value="1"/>
</dbReference>
<evidence type="ECO:0000259" key="1">
    <source>
        <dbReference type="Pfam" id="PF14505"/>
    </source>
</evidence>
<comment type="caution">
    <text evidence="3">The sequence shown here is derived from an EMBL/GenBank/DDBJ whole genome shotgun (WGS) entry which is preliminary data.</text>
</comment>
<evidence type="ECO:0000313" key="3">
    <source>
        <dbReference type="EMBL" id="MTK22592.1"/>
    </source>
</evidence>
<dbReference type="Gene3D" id="2.40.10.170">
    <property type="match status" value="1"/>
</dbReference>
<dbReference type="Proteomes" id="UP000487649">
    <property type="component" value="Unassembled WGS sequence"/>
</dbReference>
<organism evidence="3 4">
    <name type="scientific">Turicibacter sanguinis</name>
    <dbReference type="NCBI Taxonomy" id="154288"/>
    <lineage>
        <taxon>Bacteria</taxon>
        <taxon>Bacillati</taxon>
        <taxon>Bacillota</taxon>
        <taxon>Erysipelotrichia</taxon>
        <taxon>Erysipelotrichales</taxon>
        <taxon>Turicibacteraceae</taxon>
        <taxon>Turicibacter</taxon>
    </lineage>
</organism>
<dbReference type="Pfam" id="PF20999">
    <property type="entry name" value="DUF4438_C"/>
    <property type="match status" value="1"/>
</dbReference>
<name>A0A9X4XHG7_9FIRM</name>
<reference evidence="3 4" key="1">
    <citation type="journal article" date="2019" name="Nat. Med.">
        <title>A library of human gut bacterial isolates paired with longitudinal multiomics data enables mechanistic microbiome research.</title>
        <authorList>
            <person name="Poyet M."/>
            <person name="Groussin M."/>
            <person name="Gibbons S.M."/>
            <person name="Avila-Pacheco J."/>
            <person name="Jiang X."/>
            <person name="Kearney S.M."/>
            <person name="Perrotta A.R."/>
            <person name="Berdy B."/>
            <person name="Zhao S."/>
            <person name="Lieberman T.D."/>
            <person name="Swanson P.K."/>
            <person name="Smith M."/>
            <person name="Roesemann S."/>
            <person name="Alexander J.E."/>
            <person name="Rich S.A."/>
            <person name="Livny J."/>
            <person name="Vlamakis H."/>
            <person name="Clish C."/>
            <person name="Bullock K."/>
            <person name="Deik A."/>
            <person name="Scott J."/>
            <person name="Pierce K.A."/>
            <person name="Xavier R.J."/>
            <person name="Alm E.J."/>
        </authorList>
    </citation>
    <scope>NUCLEOTIDE SEQUENCE [LARGE SCALE GENOMIC DNA]</scope>
    <source>
        <strain evidence="3 4">BIOML-A198</strain>
    </source>
</reference>
<dbReference type="RefSeq" id="WP_006783659.1">
    <property type="nucleotide sequence ID" value="NZ_CABJBH010000002.1"/>
</dbReference>
<dbReference type="Gene3D" id="2.102.30.10">
    <property type="entry name" value="tm1086 (SG structure) domain"/>
    <property type="match status" value="1"/>
</dbReference>
<protein>
    <submittedName>
        <fullName evidence="3">DUF4438 domain-containing protein</fullName>
    </submittedName>
</protein>
<dbReference type="AlphaFoldDB" id="A0A9X4XHG7"/>
<gene>
    <name evidence="3" type="ORF">GMA92_14375</name>
</gene>
<sequence>MLRTNEGRLVKWSVQGKVHHPLGGNYRITQEGVPMILPSTGGISYNVSVGDPAFGWIGDHVEPGVSIRNENASENDALMTFACIGNVAKVVSGDAKGRLGYVTGSHGGIEHTLVHFDADILEDLCIDDSILIKAYGQGLKLLDYPDVHVMNLDPILLQKLQIQEVNGKLQVPVSAIIPPYLMGSGIGANSAYSGDYDIMTGDLDEVRRLGLHHLRFGDLVLLKDCDTTYGRGYLKGAMTLGIIVHSDCVKAGHGPGVTTIMSCKYSIFEPIVDHSANIAKYMKQL</sequence>
<dbReference type="InterPro" id="IPR029433">
    <property type="entry name" value="DUF4438_N"/>
</dbReference>
<dbReference type="InterPro" id="IPR044910">
    <property type="entry name" value="TM_1086_SG_dom"/>
</dbReference>
<evidence type="ECO:0000313" key="4">
    <source>
        <dbReference type="Proteomes" id="UP000487649"/>
    </source>
</evidence>
<dbReference type="OrthoDB" id="596789at2"/>
<dbReference type="Pfam" id="PF14505">
    <property type="entry name" value="DUF4438"/>
    <property type="match status" value="1"/>
</dbReference>
<feature type="domain" description="DUF4438" evidence="2">
    <location>
        <begin position="159"/>
        <end position="282"/>
    </location>
</feature>